<dbReference type="PANTHER" id="PTHR13068">
    <property type="entry name" value="CGI-12 PROTEIN-RELATED"/>
    <property type="match status" value="1"/>
</dbReference>
<keyword evidence="2" id="KW-0809">Transit peptide</keyword>
<reference evidence="3" key="1">
    <citation type="submission" date="2020-04" db="EMBL/GenBank/DDBJ databases">
        <authorList>
            <person name="Alioto T."/>
            <person name="Alioto T."/>
            <person name="Gomez Garrido J."/>
        </authorList>
    </citation>
    <scope>NUCLEOTIDE SEQUENCE</scope>
    <source>
        <strain evidence="3">A484AB</strain>
    </source>
</reference>
<dbReference type="InterPro" id="IPR003690">
    <property type="entry name" value="MTERF"/>
</dbReference>
<comment type="caution">
    <text evidence="3">The sequence shown here is derived from an EMBL/GenBank/DDBJ whole genome shotgun (WGS) entry which is preliminary data.</text>
</comment>
<dbReference type="Gene3D" id="1.25.70.10">
    <property type="entry name" value="Transcription termination factor 3, mitochondrial"/>
    <property type="match status" value="1"/>
</dbReference>
<evidence type="ECO:0000313" key="4">
    <source>
        <dbReference type="Proteomes" id="UP001152795"/>
    </source>
</evidence>
<dbReference type="AlphaFoldDB" id="A0A7D9DJD1"/>
<name>A0A7D9DJD1_PARCT</name>
<evidence type="ECO:0000256" key="1">
    <source>
        <dbReference type="ARBA" id="ARBA00007692"/>
    </source>
</evidence>
<evidence type="ECO:0000256" key="2">
    <source>
        <dbReference type="ARBA" id="ARBA00022946"/>
    </source>
</evidence>
<sequence>MTCQVAEMEKNVNFLSGYTTQFRDPNVLISHLIPQYPKLLFRPIDVMEKRIRLLEKCINLNKEEIAKVLRYNPMTILTRLEDTFDDLVKYLKDCGLSDKTIHTFFTKQPRSITYCWEAIEKRVRFFMDKLGYTRERIIEVFTNNPKVFTANVERMRKQSDFIKKDMGLTNQSLIRSPLVLLYSLEQLQWRYYYLCQIGYKITDDTHLLDTFYQADELFAKYIAKRPVDEILAFKDDFYENLNPVSDDSNIVGNTVQC</sequence>
<dbReference type="Proteomes" id="UP001152795">
    <property type="component" value="Unassembled WGS sequence"/>
</dbReference>
<dbReference type="SMART" id="SM00733">
    <property type="entry name" value="Mterf"/>
    <property type="match status" value="5"/>
</dbReference>
<dbReference type="InterPro" id="IPR038538">
    <property type="entry name" value="MTERF_sf"/>
</dbReference>
<dbReference type="EMBL" id="CACRXK020001130">
    <property type="protein sequence ID" value="CAB3987173.1"/>
    <property type="molecule type" value="Genomic_DNA"/>
</dbReference>
<keyword evidence="4" id="KW-1185">Reference proteome</keyword>
<comment type="similarity">
    <text evidence="1">Belongs to the mTERF family.</text>
</comment>
<accession>A0A7D9DJD1</accession>
<protein>
    <submittedName>
        <fullName evidence="3">Transcription termination factor 3, mitochondrial</fullName>
    </submittedName>
</protein>
<organism evidence="3 4">
    <name type="scientific">Paramuricea clavata</name>
    <name type="common">Red gorgonian</name>
    <name type="synonym">Violescent sea-whip</name>
    <dbReference type="NCBI Taxonomy" id="317549"/>
    <lineage>
        <taxon>Eukaryota</taxon>
        <taxon>Metazoa</taxon>
        <taxon>Cnidaria</taxon>
        <taxon>Anthozoa</taxon>
        <taxon>Octocorallia</taxon>
        <taxon>Malacalcyonacea</taxon>
        <taxon>Plexauridae</taxon>
        <taxon>Paramuricea</taxon>
    </lineage>
</organism>
<dbReference type="OrthoDB" id="10064535at2759"/>
<dbReference type="GO" id="GO:0003676">
    <property type="term" value="F:nucleic acid binding"/>
    <property type="evidence" value="ECO:0007669"/>
    <property type="project" value="InterPro"/>
</dbReference>
<dbReference type="Pfam" id="PF02536">
    <property type="entry name" value="mTERF"/>
    <property type="match status" value="1"/>
</dbReference>
<proteinExistence type="inferred from homology"/>
<evidence type="ECO:0000313" key="3">
    <source>
        <dbReference type="EMBL" id="CAB3987173.1"/>
    </source>
</evidence>
<gene>
    <name evidence="3" type="ORF">PACLA_8A026670</name>
</gene>